<evidence type="ECO:0008006" key="5">
    <source>
        <dbReference type="Google" id="ProtNLM"/>
    </source>
</evidence>
<keyword evidence="1" id="KW-0175">Coiled coil</keyword>
<dbReference type="KEGG" id="sri:SELR_pSRC700040"/>
<dbReference type="HOGENOM" id="CLU_2248257_0_0_9"/>
<reference evidence="3 4" key="1">
    <citation type="submission" date="2011-10" db="EMBL/GenBank/DDBJ databases">
        <title>Whole genome sequence of Selenomonas ruminantium subsp. lactilytica TAM6421.</title>
        <authorList>
            <person name="Oguchi A."/>
            <person name="Ankai A."/>
            <person name="Kaneko J."/>
            <person name="Yamada-Narita S."/>
            <person name="Fukui S."/>
            <person name="Takahashi M."/>
            <person name="Onodera T."/>
            <person name="Kojima S."/>
            <person name="Fushimi T."/>
            <person name="Abe N."/>
            <person name="Kamio Y."/>
            <person name="Yamazaki S."/>
            <person name="Fujita N."/>
        </authorList>
    </citation>
    <scope>NUCLEOTIDE SEQUENCE [LARGE SCALE GENOMIC DNA]</scope>
    <source>
        <strain evidence="4">NBRC 103574 / TAM6421</strain>
        <plasmid evidence="3 4">pSRC7</plasmid>
    </source>
</reference>
<evidence type="ECO:0000256" key="2">
    <source>
        <dbReference type="SAM" id="MobiDB-lite"/>
    </source>
</evidence>
<evidence type="ECO:0000313" key="4">
    <source>
        <dbReference type="Proteomes" id="UP000007887"/>
    </source>
</evidence>
<proteinExistence type="predicted"/>
<dbReference type="RefSeq" id="WP_014431006.1">
    <property type="nucleotide sequence ID" value="NC_017077.1"/>
</dbReference>
<gene>
    <name evidence="3" type="ordered locus">SELR_pSRC700040</name>
</gene>
<dbReference type="EMBL" id="AP012296">
    <property type="protein sequence ID" value="BAL84787.1"/>
    <property type="molecule type" value="Genomic_DNA"/>
</dbReference>
<dbReference type="AlphaFoldDB" id="I0GVK0"/>
<accession>I0GVK0</accession>
<dbReference type="OrthoDB" id="9861204at2"/>
<dbReference type="Proteomes" id="UP000007887">
    <property type="component" value="Plasmid pSRC7"/>
</dbReference>
<name>I0GVK0_SELRL</name>
<feature type="coiled-coil region" evidence="1">
    <location>
        <begin position="36"/>
        <end position="63"/>
    </location>
</feature>
<feature type="region of interest" description="Disordered" evidence="2">
    <location>
        <begin position="1"/>
        <end position="28"/>
    </location>
</feature>
<evidence type="ECO:0000256" key="1">
    <source>
        <dbReference type="SAM" id="Coils"/>
    </source>
</evidence>
<geneLocation type="plasmid" evidence="3 4">
    <name>pSRC7</name>
</geneLocation>
<keyword evidence="3" id="KW-0614">Plasmid</keyword>
<protein>
    <recommendedName>
        <fullName evidence="5">Coil containing protein</fullName>
    </recommendedName>
</protein>
<feature type="compositionally biased region" description="Polar residues" evidence="2">
    <location>
        <begin position="1"/>
        <end position="11"/>
    </location>
</feature>
<evidence type="ECO:0000313" key="3">
    <source>
        <dbReference type="EMBL" id="BAL84787.1"/>
    </source>
</evidence>
<organism evidence="3 4">
    <name type="scientific">Selenomonas ruminantium subsp. lactilytica (strain NBRC 103574 / TAM6421)</name>
    <dbReference type="NCBI Taxonomy" id="927704"/>
    <lineage>
        <taxon>Bacteria</taxon>
        <taxon>Bacillati</taxon>
        <taxon>Bacillota</taxon>
        <taxon>Negativicutes</taxon>
        <taxon>Selenomonadales</taxon>
        <taxon>Selenomonadaceae</taxon>
        <taxon>Selenomonas</taxon>
    </lineage>
</organism>
<sequence length="104" mass="11875">MNYMQNQTTVSTEQKPKKERRRKTPEEKLAEALAKKKRADAIAKKRNEEIAALKEEIQNAKWKQLLREAKAAGADEDVVISIIMNQKDAIIRKAVEITKAQNSN</sequence>
<dbReference type="PATRIC" id="fig|927704.6.peg.3598"/>